<comment type="caution">
    <text evidence="1">The sequence shown here is derived from an EMBL/GenBank/DDBJ whole genome shotgun (WGS) entry which is preliminary data.</text>
</comment>
<name>A0A420ZCJ6_UNCK3</name>
<dbReference type="AlphaFoldDB" id="A0A420ZCJ6"/>
<sequence length="76" mass="8890">MLLKLEWRLIDTWKFWPSGAGFAFAVVAHPYEVVPAVDIERVIPMTCYHAPAGIVGQYYEPQVYCGRYALVWWERK</sequence>
<organism evidence="1 2">
    <name type="scientific">candidate division Kazan bacterium</name>
    <dbReference type="NCBI Taxonomy" id="2202143"/>
    <lineage>
        <taxon>Bacteria</taxon>
        <taxon>Bacteria division Kazan-3B-28</taxon>
    </lineage>
</organism>
<dbReference type="EMBL" id="QMNG01000010">
    <property type="protein sequence ID" value="RLC37170.1"/>
    <property type="molecule type" value="Genomic_DNA"/>
</dbReference>
<dbReference type="Proteomes" id="UP000281261">
    <property type="component" value="Unassembled WGS sequence"/>
</dbReference>
<accession>A0A420ZCJ6</accession>
<evidence type="ECO:0000313" key="1">
    <source>
        <dbReference type="EMBL" id="RLC37170.1"/>
    </source>
</evidence>
<gene>
    <name evidence="1" type="ORF">DRH29_02840</name>
</gene>
<reference evidence="1 2" key="1">
    <citation type="submission" date="2018-06" db="EMBL/GenBank/DDBJ databases">
        <title>Extensive metabolic versatility and redundancy in microbially diverse, dynamic hydrothermal sediments.</title>
        <authorList>
            <person name="Dombrowski N."/>
            <person name="Teske A."/>
            <person name="Baker B.J."/>
        </authorList>
    </citation>
    <scope>NUCLEOTIDE SEQUENCE [LARGE SCALE GENOMIC DNA]</scope>
    <source>
        <strain evidence="1">B79_G16</strain>
    </source>
</reference>
<evidence type="ECO:0000313" key="2">
    <source>
        <dbReference type="Proteomes" id="UP000281261"/>
    </source>
</evidence>
<protein>
    <submittedName>
        <fullName evidence="1">Uncharacterized protein</fullName>
    </submittedName>
</protein>
<proteinExistence type="predicted"/>